<dbReference type="AlphaFoldDB" id="A0A336L4N4"/>
<evidence type="ECO:0000313" key="2">
    <source>
        <dbReference type="EMBL" id="SSX31830.1"/>
    </source>
</evidence>
<name>A0A336L4N4_CULSO</name>
<sequence>MIDVEFSSSWNISKKNSLGSDFESLAIIEKKSENDESDSNLSSPGSFLDVVDMDHYLFFERPEKDPGNERCVFTITSIAVASFSKISLVTDARNIEIFTGESGQVSSYWKTVRGRTIDELSELGSETYLHEICFDCLAKFVELKLGKSSDSNLYLFGLKIQLNQNSKVKNSLFQQNSIDFGNVESILKNSHVPLSDGAERALIFLKHSEGLQKQRAPVPSLDTIMNLINQSKSAIPEICDKRSETDASCSSDIHQMSPNLASMKSYFDIRLKQMEESLIREFDIKLKAVEDRQNEKVMQKFLSVWFIKGMDEQKMGKNNKIKNLMEIFKQY</sequence>
<reference evidence="1" key="1">
    <citation type="submission" date="2018-04" db="EMBL/GenBank/DDBJ databases">
        <authorList>
            <person name="Go L.Y."/>
            <person name="Mitchell J.A."/>
        </authorList>
    </citation>
    <scope>NUCLEOTIDE SEQUENCE</scope>
    <source>
        <tissue evidence="1">Whole organism</tissue>
    </source>
</reference>
<dbReference type="PANTHER" id="PTHR14787:SF1">
    <property type="entry name" value="ATPASE PAAT"/>
    <property type="match status" value="1"/>
</dbReference>
<dbReference type="EMBL" id="UFQS01001800">
    <property type="protein sequence ID" value="SSX12379.1"/>
    <property type="molecule type" value="Genomic_DNA"/>
</dbReference>
<dbReference type="VEuPathDB" id="VectorBase:CSON004149"/>
<protein>
    <submittedName>
        <fullName evidence="1">CSON004149 protein</fullName>
    </submittedName>
</protein>
<organism evidence="1">
    <name type="scientific">Culicoides sonorensis</name>
    <name type="common">Biting midge</name>
    <dbReference type="NCBI Taxonomy" id="179676"/>
    <lineage>
        <taxon>Eukaryota</taxon>
        <taxon>Metazoa</taxon>
        <taxon>Ecdysozoa</taxon>
        <taxon>Arthropoda</taxon>
        <taxon>Hexapoda</taxon>
        <taxon>Insecta</taxon>
        <taxon>Pterygota</taxon>
        <taxon>Neoptera</taxon>
        <taxon>Endopterygota</taxon>
        <taxon>Diptera</taxon>
        <taxon>Nematocera</taxon>
        <taxon>Chironomoidea</taxon>
        <taxon>Ceratopogonidae</taxon>
        <taxon>Ceratopogoninae</taxon>
        <taxon>Culicoides</taxon>
        <taxon>Monoculicoides</taxon>
    </lineage>
</organism>
<gene>
    <name evidence="1" type="primary">CSON004149</name>
</gene>
<proteinExistence type="predicted"/>
<evidence type="ECO:0000313" key="1">
    <source>
        <dbReference type="EMBL" id="SSX12379.1"/>
    </source>
</evidence>
<dbReference type="Pfam" id="PF14958">
    <property type="entry name" value="PAAT-like"/>
    <property type="match status" value="1"/>
</dbReference>
<accession>A0A336L4N4</accession>
<dbReference type="EMBL" id="UFQT01001800">
    <property type="protein sequence ID" value="SSX31830.1"/>
    <property type="molecule type" value="Genomic_DNA"/>
</dbReference>
<reference evidence="2" key="2">
    <citation type="submission" date="2018-07" db="EMBL/GenBank/DDBJ databases">
        <authorList>
            <person name="Quirk P.G."/>
            <person name="Krulwich T.A."/>
        </authorList>
    </citation>
    <scope>NUCLEOTIDE SEQUENCE</scope>
</reference>
<dbReference type="InterPro" id="IPR028043">
    <property type="entry name" value="PAAT-like"/>
</dbReference>
<dbReference type="PANTHER" id="PTHR14787">
    <property type="entry name" value="C10ORF188 FAMILY MEMBER"/>
    <property type="match status" value="1"/>
</dbReference>